<organism evidence="1 2">
    <name type="scientific">Segatella salivae DSM 15606</name>
    <dbReference type="NCBI Taxonomy" id="888832"/>
    <lineage>
        <taxon>Bacteria</taxon>
        <taxon>Pseudomonadati</taxon>
        <taxon>Bacteroidota</taxon>
        <taxon>Bacteroidia</taxon>
        <taxon>Bacteroidales</taxon>
        <taxon>Prevotellaceae</taxon>
        <taxon>Segatella</taxon>
    </lineage>
</organism>
<name>E6MRC6_9BACT</name>
<proteinExistence type="predicted"/>
<accession>E6MRC6</accession>
<protein>
    <recommendedName>
        <fullName evidence="3">Lipoprotein</fullName>
    </recommendedName>
</protein>
<dbReference type="HOGENOM" id="CLU_885242_0_0_10"/>
<keyword evidence="2" id="KW-1185">Reference proteome</keyword>
<sequence>MKLKHLVLFSIIIATLIGCHQSKIPFLQALDINADSLLMDSIPQPLTDDSRGLLLTGAQVMQLKGNAIDSFPDRILSVQRFANDYALAFAYHGMVELYLYNAEGKRLDRVELGYWNDPIKPATLQPKVVKLSVYIDSLTATYGRYHRMDARHFEVYCTTKNDTICWKYVVKNHHFKLLKRTANHPVATPSRDISAYPWSQTYEVCPLMNNYQEILPTGMLCRLETPGGRFSYEYLRKQHDMGAYWQWIYDHRGHERLSNKIRDNYYWAMHYKDKKRQLPREMIENDIQKVRNKQAKAYLLKLVRSWNNNPYDAE</sequence>
<dbReference type="EMBL" id="AEQO01000164">
    <property type="protein sequence ID" value="EFV03816.1"/>
    <property type="molecule type" value="Genomic_DNA"/>
</dbReference>
<reference evidence="1 2" key="1">
    <citation type="submission" date="2010-12" db="EMBL/GenBank/DDBJ databases">
        <authorList>
            <person name="Muzny D."/>
            <person name="Qin X."/>
            <person name="Deng J."/>
            <person name="Jiang H."/>
            <person name="Liu Y."/>
            <person name="Qu J."/>
            <person name="Song X.-Z."/>
            <person name="Zhang L."/>
            <person name="Thornton R."/>
            <person name="Coyle M."/>
            <person name="Francisco L."/>
            <person name="Jackson L."/>
            <person name="Javaid M."/>
            <person name="Korchina V."/>
            <person name="Kovar C."/>
            <person name="Mata R."/>
            <person name="Mathew T."/>
            <person name="Ngo R."/>
            <person name="Nguyen L."/>
            <person name="Nguyen N."/>
            <person name="Okwuonu G."/>
            <person name="Ongeri F."/>
            <person name="Pham C."/>
            <person name="Simmons D."/>
            <person name="Wilczek-Boney K."/>
            <person name="Hale W."/>
            <person name="Jakkamsetti A."/>
            <person name="Pham P."/>
            <person name="Ruth R."/>
            <person name="San Lucas F."/>
            <person name="Warren J."/>
            <person name="Zhang J."/>
            <person name="Zhao Z."/>
            <person name="Zhou C."/>
            <person name="Zhu D."/>
            <person name="Lee S."/>
            <person name="Bess C."/>
            <person name="Blankenburg K."/>
            <person name="Forbes L."/>
            <person name="Fu Q."/>
            <person name="Gubbala S."/>
            <person name="Hirani K."/>
            <person name="Jayaseelan J.C."/>
            <person name="Lara F."/>
            <person name="Munidasa M."/>
            <person name="Palculict T."/>
            <person name="Patil S."/>
            <person name="Pu L.-L."/>
            <person name="Saada N."/>
            <person name="Tang L."/>
            <person name="Weissenberger G."/>
            <person name="Zhu Y."/>
            <person name="Hemphill L."/>
            <person name="Shang Y."/>
            <person name="Youmans B."/>
            <person name="Ayvaz T."/>
            <person name="Ross M."/>
            <person name="Santibanez J."/>
            <person name="Aqrawi P."/>
            <person name="Gross S."/>
            <person name="Joshi V."/>
            <person name="Fowler G."/>
            <person name="Nazareth L."/>
            <person name="Reid J."/>
            <person name="Worley K."/>
            <person name="Petrosino J."/>
            <person name="Highlander S."/>
            <person name="Gibbs R."/>
        </authorList>
    </citation>
    <scope>NUCLEOTIDE SEQUENCE [LARGE SCALE GENOMIC DNA]</scope>
    <source>
        <strain evidence="1 2">DSM 15606</strain>
    </source>
</reference>
<dbReference type="AlphaFoldDB" id="E6MRC6"/>
<dbReference type="Proteomes" id="UP000003874">
    <property type="component" value="Unassembled WGS sequence"/>
</dbReference>
<evidence type="ECO:0000313" key="1">
    <source>
        <dbReference type="EMBL" id="EFV03816.1"/>
    </source>
</evidence>
<dbReference type="STRING" id="888832.HMPREF9420_2044"/>
<gene>
    <name evidence="1" type="ORF">HMPREF9420_2044</name>
</gene>
<dbReference type="RefSeq" id="WP_007135294.1">
    <property type="nucleotide sequence ID" value="NZ_GL629647.1"/>
</dbReference>
<evidence type="ECO:0008006" key="3">
    <source>
        <dbReference type="Google" id="ProtNLM"/>
    </source>
</evidence>
<dbReference type="PROSITE" id="PS51257">
    <property type="entry name" value="PROKAR_LIPOPROTEIN"/>
    <property type="match status" value="1"/>
</dbReference>
<evidence type="ECO:0000313" key="2">
    <source>
        <dbReference type="Proteomes" id="UP000003874"/>
    </source>
</evidence>
<comment type="caution">
    <text evidence="1">The sequence shown here is derived from an EMBL/GenBank/DDBJ whole genome shotgun (WGS) entry which is preliminary data.</text>
</comment>